<accession>A0AAQ3SQI7</accession>
<protein>
    <submittedName>
        <fullName evidence="1">Uncharacterized protein</fullName>
    </submittedName>
</protein>
<sequence>MQPHIPDRLDPWGLGLLKLTVPRVRWIVYPHSFLAQESRKVPEGKFIYRCGGPGVADALPPSHLMPTVAVEAWAGGPLPQI</sequence>
<evidence type="ECO:0000313" key="2">
    <source>
        <dbReference type="Proteomes" id="UP001341281"/>
    </source>
</evidence>
<dbReference type="EMBL" id="CP144746">
    <property type="protein sequence ID" value="WVZ58625.1"/>
    <property type="molecule type" value="Genomic_DNA"/>
</dbReference>
<gene>
    <name evidence="1" type="ORF">U9M48_008877</name>
</gene>
<keyword evidence="2" id="KW-1185">Reference proteome</keyword>
<dbReference type="AlphaFoldDB" id="A0AAQ3SQI7"/>
<reference evidence="1 2" key="1">
    <citation type="submission" date="2024-02" db="EMBL/GenBank/DDBJ databases">
        <title>High-quality chromosome-scale genome assembly of Pensacola bahiagrass (Paspalum notatum Flugge var. saurae).</title>
        <authorList>
            <person name="Vega J.M."/>
            <person name="Podio M."/>
            <person name="Orjuela J."/>
            <person name="Siena L.A."/>
            <person name="Pessino S.C."/>
            <person name="Combes M.C."/>
            <person name="Mariac C."/>
            <person name="Albertini E."/>
            <person name="Pupilli F."/>
            <person name="Ortiz J.P.A."/>
            <person name="Leblanc O."/>
        </authorList>
    </citation>
    <scope>NUCLEOTIDE SEQUENCE [LARGE SCALE GENOMIC DNA]</scope>
    <source>
        <strain evidence="1">R1</strain>
        <tissue evidence="1">Leaf</tissue>
    </source>
</reference>
<dbReference type="Proteomes" id="UP001341281">
    <property type="component" value="Chromosome 02"/>
</dbReference>
<evidence type="ECO:0000313" key="1">
    <source>
        <dbReference type="EMBL" id="WVZ58625.1"/>
    </source>
</evidence>
<name>A0AAQ3SQI7_PASNO</name>
<organism evidence="1 2">
    <name type="scientific">Paspalum notatum var. saurae</name>
    <dbReference type="NCBI Taxonomy" id="547442"/>
    <lineage>
        <taxon>Eukaryota</taxon>
        <taxon>Viridiplantae</taxon>
        <taxon>Streptophyta</taxon>
        <taxon>Embryophyta</taxon>
        <taxon>Tracheophyta</taxon>
        <taxon>Spermatophyta</taxon>
        <taxon>Magnoliopsida</taxon>
        <taxon>Liliopsida</taxon>
        <taxon>Poales</taxon>
        <taxon>Poaceae</taxon>
        <taxon>PACMAD clade</taxon>
        <taxon>Panicoideae</taxon>
        <taxon>Andropogonodae</taxon>
        <taxon>Paspaleae</taxon>
        <taxon>Paspalinae</taxon>
        <taxon>Paspalum</taxon>
    </lineage>
</organism>
<proteinExistence type="predicted"/>